<dbReference type="VEuPathDB" id="VectorBase:ASIC016987"/>
<proteinExistence type="predicted"/>
<protein>
    <submittedName>
        <fullName evidence="2 3">Uncharacterized protein</fullName>
    </submittedName>
</protein>
<organism evidence="2">
    <name type="scientific">Anopheles sinensis</name>
    <name type="common">Mosquito</name>
    <dbReference type="NCBI Taxonomy" id="74873"/>
    <lineage>
        <taxon>Eukaryota</taxon>
        <taxon>Metazoa</taxon>
        <taxon>Ecdysozoa</taxon>
        <taxon>Arthropoda</taxon>
        <taxon>Hexapoda</taxon>
        <taxon>Insecta</taxon>
        <taxon>Pterygota</taxon>
        <taxon>Neoptera</taxon>
        <taxon>Endopterygota</taxon>
        <taxon>Diptera</taxon>
        <taxon>Nematocera</taxon>
        <taxon>Culicoidea</taxon>
        <taxon>Culicidae</taxon>
        <taxon>Anophelinae</taxon>
        <taxon>Anopheles</taxon>
    </lineage>
</organism>
<keyword evidence="4" id="KW-1185">Reference proteome</keyword>
<reference evidence="3" key="2">
    <citation type="submission" date="2020-05" db="UniProtKB">
        <authorList>
            <consortium name="EnsemblMetazoa"/>
        </authorList>
    </citation>
    <scope>IDENTIFICATION</scope>
</reference>
<sequence>MKEERGLPLTKTPRNHVLNDVENKGELINRTTKRCEQRNLEGSERANKPKRK</sequence>
<reference evidence="2 4" key="1">
    <citation type="journal article" date="2014" name="BMC Genomics">
        <title>Genome sequence of Anopheles sinensis provides insight into genetics basis of mosquito competence for malaria parasites.</title>
        <authorList>
            <person name="Zhou D."/>
            <person name="Zhang D."/>
            <person name="Ding G."/>
            <person name="Shi L."/>
            <person name="Hou Q."/>
            <person name="Ye Y."/>
            <person name="Xu Y."/>
            <person name="Zhou H."/>
            <person name="Xiong C."/>
            <person name="Li S."/>
            <person name="Yu J."/>
            <person name="Hong S."/>
            <person name="Yu X."/>
            <person name="Zou P."/>
            <person name="Chen C."/>
            <person name="Chang X."/>
            <person name="Wang W."/>
            <person name="Lv Y."/>
            <person name="Sun Y."/>
            <person name="Ma L."/>
            <person name="Shen B."/>
            <person name="Zhu C."/>
        </authorList>
    </citation>
    <scope>NUCLEOTIDE SEQUENCE [LARGE SCALE GENOMIC DNA]</scope>
</reference>
<feature type="region of interest" description="Disordered" evidence="1">
    <location>
        <begin position="1"/>
        <end position="52"/>
    </location>
</feature>
<dbReference type="AlphaFoldDB" id="A0A084WFI8"/>
<evidence type="ECO:0000313" key="2">
    <source>
        <dbReference type="EMBL" id="KFB48982.1"/>
    </source>
</evidence>
<name>A0A084WFI8_ANOSI</name>
<gene>
    <name evidence="2" type="ORF">ZHAS_00016987</name>
</gene>
<feature type="compositionally biased region" description="Basic and acidic residues" evidence="1">
    <location>
        <begin position="17"/>
        <end position="52"/>
    </location>
</feature>
<accession>A0A084WFI8</accession>
<dbReference type="Proteomes" id="UP000030765">
    <property type="component" value="Unassembled WGS sequence"/>
</dbReference>
<evidence type="ECO:0000313" key="3">
    <source>
        <dbReference type="EnsemblMetazoa" id="ASIC016987-PA"/>
    </source>
</evidence>
<dbReference type="EMBL" id="ATLV01023356">
    <property type="status" value="NOT_ANNOTATED_CDS"/>
    <property type="molecule type" value="Genomic_DNA"/>
</dbReference>
<evidence type="ECO:0000313" key="4">
    <source>
        <dbReference type="Proteomes" id="UP000030765"/>
    </source>
</evidence>
<dbReference type="EMBL" id="KE525342">
    <property type="protein sequence ID" value="KFB48982.1"/>
    <property type="molecule type" value="Genomic_DNA"/>
</dbReference>
<dbReference type="EnsemblMetazoa" id="ASIC016987-RA">
    <property type="protein sequence ID" value="ASIC016987-PA"/>
    <property type="gene ID" value="ASIC016987"/>
</dbReference>
<evidence type="ECO:0000256" key="1">
    <source>
        <dbReference type="SAM" id="MobiDB-lite"/>
    </source>
</evidence>